<feature type="signal peptide" evidence="1">
    <location>
        <begin position="1"/>
        <end position="20"/>
    </location>
</feature>
<proteinExistence type="predicted"/>
<protein>
    <submittedName>
        <fullName evidence="2">Uncharacterized protein</fullName>
    </submittedName>
</protein>
<organism evidence="2 3">
    <name type="scientific">Eiseniibacteriota bacterium</name>
    <dbReference type="NCBI Taxonomy" id="2212470"/>
    <lineage>
        <taxon>Bacteria</taxon>
        <taxon>Candidatus Eiseniibacteriota</taxon>
    </lineage>
</organism>
<dbReference type="Proteomes" id="UP001593833">
    <property type="component" value="Unassembled WGS sequence"/>
</dbReference>
<comment type="caution">
    <text evidence="2">The sequence shown here is derived from an EMBL/GenBank/DDBJ whole genome shotgun (WGS) entry which is preliminary data.</text>
</comment>
<evidence type="ECO:0000313" key="2">
    <source>
        <dbReference type="EMBL" id="MFC1572382.1"/>
    </source>
</evidence>
<evidence type="ECO:0000313" key="3">
    <source>
        <dbReference type="Proteomes" id="UP001593833"/>
    </source>
</evidence>
<sequence length="393" mass="41361">MKRVLLALALIGVAFGGANAQVTDLTGGVFIAHYVPEITNSEPPDGWCGQYDVLYAIADHSEQNNRIDTATYQWSAWYVLSGFCEDKQFCGCQFGVGQIPPYIWGFDTGSTQACWPPVAAPSGLELPSGGWPGAGEGTALTSTSGPWDGNYLAVYLMTGYAYGYGYSGIVPLDVNGQTGSGGWTNCEGVPVEFMPAAYGGMGINTDGTYVQPECGGPPQWACCFDDGSCLMLTAVACADAAGVWYVDEDCAVFTCPQPDGACCFTDGTCIVMVELDCMQGGGDYWLIGEVCDPNPCIQPPGACCFPDGTCTMVPQVDCVDPGVWYGGSCDPNPCPFLGTVCCVGSDCFIVFSEGECTGMGGDWYPDEDACDPNPCPPTAADDTSWGSIKALYR</sequence>
<keyword evidence="1" id="KW-0732">Signal</keyword>
<feature type="chain" id="PRO_5046005351" evidence="1">
    <location>
        <begin position="21"/>
        <end position="393"/>
    </location>
</feature>
<name>A0ABV6YJ63_UNCEI</name>
<evidence type="ECO:0000256" key="1">
    <source>
        <dbReference type="SAM" id="SignalP"/>
    </source>
</evidence>
<reference evidence="2 3" key="1">
    <citation type="submission" date="2024-09" db="EMBL/GenBank/DDBJ databases">
        <authorList>
            <person name="D'Angelo T."/>
        </authorList>
    </citation>
    <scope>NUCLEOTIDE SEQUENCE [LARGE SCALE GENOMIC DNA]</scope>
    <source>
        <strain evidence="2">SAG AM-320-E07</strain>
    </source>
</reference>
<gene>
    <name evidence="2" type="ORF">ACFL6M_02175</name>
</gene>
<accession>A0ABV6YJ63</accession>
<dbReference type="EMBL" id="JBHPKH010000014">
    <property type="protein sequence ID" value="MFC1572382.1"/>
    <property type="molecule type" value="Genomic_DNA"/>
</dbReference>
<keyword evidence="3" id="KW-1185">Reference proteome</keyword>